<gene>
    <name evidence="3" type="ORF">AAHA92_27826</name>
</gene>
<keyword evidence="2" id="KW-0812">Transmembrane</keyword>
<keyword evidence="2" id="KW-1133">Transmembrane helix</keyword>
<proteinExistence type="predicted"/>
<dbReference type="AlphaFoldDB" id="A0ABD1G4Y0"/>
<feature type="region of interest" description="Disordered" evidence="1">
    <location>
        <begin position="77"/>
        <end position="100"/>
    </location>
</feature>
<keyword evidence="4" id="KW-1185">Reference proteome</keyword>
<keyword evidence="2" id="KW-0472">Membrane</keyword>
<comment type="caution">
    <text evidence="3">The sequence shown here is derived from an EMBL/GenBank/DDBJ whole genome shotgun (WGS) entry which is preliminary data.</text>
</comment>
<dbReference type="EMBL" id="JBEAFC010000010">
    <property type="protein sequence ID" value="KAL1539170.1"/>
    <property type="molecule type" value="Genomic_DNA"/>
</dbReference>
<evidence type="ECO:0000256" key="2">
    <source>
        <dbReference type="SAM" id="Phobius"/>
    </source>
</evidence>
<feature type="region of interest" description="Disordered" evidence="1">
    <location>
        <begin position="1"/>
        <end position="36"/>
    </location>
</feature>
<feature type="transmembrane region" description="Helical" evidence="2">
    <location>
        <begin position="222"/>
        <end position="244"/>
    </location>
</feature>
<organism evidence="3 4">
    <name type="scientific">Salvia divinorum</name>
    <name type="common">Maria pastora</name>
    <name type="synonym">Diviner's sage</name>
    <dbReference type="NCBI Taxonomy" id="28513"/>
    <lineage>
        <taxon>Eukaryota</taxon>
        <taxon>Viridiplantae</taxon>
        <taxon>Streptophyta</taxon>
        <taxon>Embryophyta</taxon>
        <taxon>Tracheophyta</taxon>
        <taxon>Spermatophyta</taxon>
        <taxon>Magnoliopsida</taxon>
        <taxon>eudicotyledons</taxon>
        <taxon>Gunneridae</taxon>
        <taxon>Pentapetalae</taxon>
        <taxon>asterids</taxon>
        <taxon>lamiids</taxon>
        <taxon>Lamiales</taxon>
        <taxon>Lamiaceae</taxon>
        <taxon>Nepetoideae</taxon>
        <taxon>Mentheae</taxon>
        <taxon>Salviinae</taxon>
        <taxon>Salvia</taxon>
        <taxon>Salvia subgen. Calosphace</taxon>
    </lineage>
</organism>
<accession>A0ABD1G4Y0</accession>
<name>A0ABD1G4Y0_SALDI</name>
<evidence type="ECO:0000313" key="4">
    <source>
        <dbReference type="Proteomes" id="UP001567538"/>
    </source>
</evidence>
<feature type="compositionally biased region" description="Polar residues" evidence="1">
    <location>
        <begin position="89"/>
        <end position="100"/>
    </location>
</feature>
<dbReference type="Proteomes" id="UP001567538">
    <property type="component" value="Unassembled WGS sequence"/>
</dbReference>
<feature type="compositionally biased region" description="Low complexity" evidence="1">
    <location>
        <begin position="1"/>
        <end position="13"/>
    </location>
</feature>
<reference evidence="3 4" key="1">
    <citation type="submission" date="2024-06" db="EMBL/GenBank/DDBJ databases">
        <title>A chromosome level genome sequence of Diviner's sage (Salvia divinorum).</title>
        <authorList>
            <person name="Ford S.A."/>
            <person name="Ro D.-K."/>
            <person name="Ness R.W."/>
            <person name="Phillips M.A."/>
        </authorList>
    </citation>
    <scope>NUCLEOTIDE SEQUENCE [LARGE SCALE GENOMIC DNA]</scope>
    <source>
        <strain evidence="3">SAF-2024a</strain>
        <tissue evidence="3">Leaf</tissue>
    </source>
</reference>
<sequence>MRDLQLQTLQRDQNSANRRLKTVSELNSNRRKTAKKSLNSVLKALSEDDSAVLESPKEFSETAKKSLNPVLKALSEDDSVLESPKEFSEASNDSSLTESAENFLPSVHSAEPQSSESVDVSDLTSTLSSSSVAATPYKHLSTETASTKKPEVDSLKIGGSVEAELVIKHLREARIQVLKSKDIGPAKSVVEALISITIEEVCGGVHEEDEWLDKLISSKFDLFFLICMMLVCSLLMVWFINWNWNGSFTGPTPT</sequence>
<protein>
    <submittedName>
        <fullName evidence="3">Uncharacterized protein</fullName>
    </submittedName>
</protein>
<evidence type="ECO:0000256" key="1">
    <source>
        <dbReference type="SAM" id="MobiDB-lite"/>
    </source>
</evidence>
<evidence type="ECO:0000313" key="3">
    <source>
        <dbReference type="EMBL" id="KAL1539170.1"/>
    </source>
</evidence>